<organism>
    <name type="scientific">Solenopsis invicta</name>
    <name type="common">Red imported fire ant</name>
    <name type="synonym">Solenopsis wagneri</name>
    <dbReference type="NCBI Taxonomy" id="13686"/>
    <lineage>
        <taxon>Eukaryota</taxon>
        <taxon>Metazoa</taxon>
        <taxon>Ecdysozoa</taxon>
        <taxon>Arthropoda</taxon>
        <taxon>Hexapoda</taxon>
        <taxon>Insecta</taxon>
        <taxon>Pterygota</taxon>
        <taxon>Neoptera</taxon>
        <taxon>Endopterygota</taxon>
        <taxon>Hymenoptera</taxon>
        <taxon>Apocrita</taxon>
        <taxon>Aculeata</taxon>
        <taxon>Formicoidea</taxon>
        <taxon>Formicidae</taxon>
        <taxon>Myrmicinae</taxon>
        <taxon>Solenopsis</taxon>
    </lineage>
</organism>
<dbReference type="AlphaFoldDB" id="E9IXV5"/>
<keyword evidence="1" id="KW-0175">Coiled coil</keyword>
<evidence type="ECO:0000259" key="2">
    <source>
        <dbReference type="Pfam" id="PF12017"/>
    </source>
</evidence>
<feature type="non-terminal residue" evidence="3">
    <location>
        <position position="106"/>
    </location>
</feature>
<sequence length="106" mass="12939">KLRTRIHTFQKKIKRKENKLSNVRQLLKFLKSEKKHSDQLEKILLNNFSGFNLELFHNELKNIRRIKKSYSDTMKQFALTLYYYSPKAYNFVRLKLNLPHQVTLRK</sequence>
<name>E9IXV5_SOLIN</name>
<dbReference type="InterPro" id="IPR021896">
    <property type="entry name" value="THAP9-like_HTH"/>
</dbReference>
<accession>E9IXV5</accession>
<feature type="domain" description="THAP9-like helix-turn-helix" evidence="2">
    <location>
        <begin position="30"/>
        <end position="106"/>
    </location>
</feature>
<protein>
    <recommendedName>
        <fullName evidence="2">THAP9-like helix-turn-helix domain-containing protein</fullName>
    </recommendedName>
</protein>
<feature type="coiled-coil region" evidence="1">
    <location>
        <begin position="6"/>
        <end position="33"/>
    </location>
</feature>
<evidence type="ECO:0000313" key="3">
    <source>
        <dbReference type="EMBL" id="EFZ14598.1"/>
    </source>
</evidence>
<dbReference type="HOGENOM" id="CLU_2229914_0_0_1"/>
<dbReference type="Pfam" id="PF12017">
    <property type="entry name" value="Tnp_P_element"/>
    <property type="match status" value="1"/>
</dbReference>
<reference evidence="3" key="1">
    <citation type="journal article" date="2011" name="Proc. Natl. Acad. Sci. U.S.A.">
        <title>The genome of the fire ant Solenopsis invicta.</title>
        <authorList>
            <person name="Wurm Y."/>
            <person name="Wang J."/>
            <person name="Riba-Grognuz O."/>
            <person name="Corona M."/>
            <person name="Nygaard S."/>
            <person name="Hunt B.G."/>
            <person name="Ingram K.K."/>
            <person name="Falquet L."/>
            <person name="Nipitwattanaphon M."/>
            <person name="Gotzek D."/>
            <person name="Dijkstra M.B."/>
            <person name="Oettler J."/>
            <person name="Comtesse F."/>
            <person name="Shih C.J."/>
            <person name="Wu W.J."/>
            <person name="Yang C.C."/>
            <person name="Thomas J."/>
            <person name="Beaudoing E."/>
            <person name="Pradervand S."/>
            <person name="Flegel V."/>
            <person name="Cook E.D."/>
            <person name="Fabbretti R."/>
            <person name="Stockinger H."/>
            <person name="Long L."/>
            <person name="Farmerie W.G."/>
            <person name="Oakey J."/>
            <person name="Boomsma J.J."/>
            <person name="Pamilo P."/>
            <person name="Yi S.V."/>
            <person name="Heinze J."/>
            <person name="Goodisman M.A."/>
            <person name="Farinelli L."/>
            <person name="Harshman K."/>
            <person name="Hulo N."/>
            <person name="Cerutti L."/>
            <person name="Xenarios I."/>
            <person name="Shoemaker D."/>
            <person name="Keller L."/>
        </authorList>
    </citation>
    <scope>NUCLEOTIDE SEQUENCE [LARGE SCALE GENOMIC DNA]</scope>
</reference>
<evidence type="ECO:0000256" key="1">
    <source>
        <dbReference type="SAM" id="Coils"/>
    </source>
</evidence>
<feature type="non-terminal residue" evidence="3">
    <location>
        <position position="1"/>
    </location>
</feature>
<proteinExistence type="predicted"/>
<dbReference type="OMA" id="TRIHTFQ"/>
<dbReference type="EMBL" id="GL766776">
    <property type="protein sequence ID" value="EFZ14598.1"/>
    <property type="molecule type" value="Genomic_DNA"/>
</dbReference>
<gene>
    <name evidence="3" type="ORF">SINV_04433</name>
</gene>